<evidence type="ECO:0000313" key="2">
    <source>
        <dbReference type="Proteomes" id="UP000265520"/>
    </source>
</evidence>
<dbReference type="AlphaFoldDB" id="A0A392UTM5"/>
<name>A0A392UTM5_9FABA</name>
<protein>
    <submittedName>
        <fullName evidence="1">Uncharacterized protein</fullName>
    </submittedName>
</protein>
<accession>A0A392UTM5</accession>
<dbReference type="Proteomes" id="UP000265520">
    <property type="component" value="Unassembled WGS sequence"/>
</dbReference>
<reference evidence="1 2" key="1">
    <citation type="journal article" date="2018" name="Front. Plant Sci.">
        <title>Red Clover (Trifolium pratense) and Zigzag Clover (T. medium) - A Picture of Genomic Similarities and Differences.</title>
        <authorList>
            <person name="Dluhosova J."/>
            <person name="Istvanek J."/>
            <person name="Nedelnik J."/>
            <person name="Repkova J."/>
        </authorList>
    </citation>
    <scope>NUCLEOTIDE SEQUENCE [LARGE SCALE GENOMIC DNA]</scope>
    <source>
        <strain evidence="2">cv. 10/8</strain>
        <tissue evidence="1">Leaf</tissue>
    </source>
</reference>
<evidence type="ECO:0000313" key="1">
    <source>
        <dbReference type="EMBL" id="MCI78349.1"/>
    </source>
</evidence>
<proteinExistence type="predicted"/>
<dbReference type="EMBL" id="LXQA010948942">
    <property type="protein sequence ID" value="MCI78349.1"/>
    <property type="molecule type" value="Genomic_DNA"/>
</dbReference>
<comment type="caution">
    <text evidence="1">The sequence shown here is derived from an EMBL/GenBank/DDBJ whole genome shotgun (WGS) entry which is preliminary data.</text>
</comment>
<sequence>KRSGLEASSFASINPALGGRKMKGRLRSWFVQKLWSMVKGVGSFLPNSSGAGDGEAEG</sequence>
<keyword evidence="2" id="KW-1185">Reference proteome</keyword>
<organism evidence="1 2">
    <name type="scientific">Trifolium medium</name>
    <dbReference type="NCBI Taxonomy" id="97028"/>
    <lineage>
        <taxon>Eukaryota</taxon>
        <taxon>Viridiplantae</taxon>
        <taxon>Streptophyta</taxon>
        <taxon>Embryophyta</taxon>
        <taxon>Tracheophyta</taxon>
        <taxon>Spermatophyta</taxon>
        <taxon>Magnoliopsida</taxon>
        <taxon>eudicotyledons</taxon>
        <taxon>Gunneridae</taxon>
        <taxon>Pentapetalae</taxon>
        <taxon>rosids</taxon>
        <taxon>fabids</taxon>
        <taxon>Fabales</taxon>
        <taxon>Fabaceae</taxon>
        <taxon>Papilionoideae</taxon>
        <taxon>50 kb inversion clade</taxon>
        <taxon>NPAAA clade</taxon>
        <taxon>Hologalegina</taxon>
        <taxon>IRL clade</taxon>
        <taxon>Trifolieae</taxon>
        <taxon>Trifolium</taxon>
    </lineage>
</organism>
<gene>
    <name evidence="1" type="ORF">A2U01_0099619</name>
</gene>
<feature type="non-terminal residue" evidence="1">
    <location>
        <position position="1"/>
    </location>
</feature>